<evidence type="ECO:0000256" key="3">
    <source>
        <dbReference type="ARBA" id="ARBA00022900"/>
    </source>
</evidence>
<dbReference type="EnsemblPlants" id="Pp3c23_22180V3.2">
    <property type="protein sequence ID" value="Pp3c23_22180V3.2"/>
    <property type="gene ID" value="Pp3c23_22180"/>
</dbReference>
<protein>
    <submittedName>
        <fullName evidence="5 6">Uncharacterized protein</fullName>
    </submittedName>
</protein>
<dbReference type="PaxDb" id="3218-PP1S319_45V6.1"/>
<dbReference type="Gene3D" id="3.30.10.10">
    <property type="entry name" value="Trypsin Inhibitor V, subunit A"/>
    <property type="match status" value="1"/>
</dbReference>
<dbReference type="Gramene" id="Pp3c23_22180V3.2">
    <property type="protein sequence ID" value="Pp3c23_22180V3.2"/>
    <property type="gene ID" value="Pp3c23_22180"/>
</dbReference>
<name>A0A2K1IKE0_PHYPA</name>
<dbReference type="PANTHER" id="PTHR33091">
    <property type="entry name" value="PROTEIN, PUTATIVE, EXPRESSED-RELATED"/>
    <property type="match status" value="1"/>
</dbReference>
<reference evidence="6" key="3">
    <citation type="submission" date="2020-12" db="UniProtKB">
        <authorList>
            <consortium name="EnsemblPlants"/>
        </authorList>
    </citation>
    <scope>IDENTIFICATION</scope>
</reference>
<evidence type="ECO:0000256" key="4">
    <source>
        <dbReference type="SAM" id="SignalP"/>
    </source>
</evidence>
<evidence type="ECO:0000256" key="2">
    <source>
        <dbReference type="ARBA" id="ARBA00022690"/>
    </source>
</evidence>
<dbReference type="EMBL" id="ABEU02000023">
    <property type="protein sequence ID" value="PNR29738.1"/>
    <property type="molecule type" value="Genomic_DNA"/>
</dbReference>
<dbReference type="AlphaFoldDB" id="A0A2K1IKE0"/>
<keyword evidence="3" id="KW-0722">Serine protease inhibitor</keyword>
<reference evidence="5 7" key="1">
    <citation type="journal article" date="2008" name="Science">
        <title>The Physcomitrella genome reveals evolutionary insights into the conquest of land by plants.</title>
        <authorList>
            <person name="Rensing S."/>
            <person name="Lang D."/>
            <person name="Zimmer A."/>
            <person name="Terry A."/>
            <person name="Salamov A."/>
            <person name="Shapiro H."/>
            <person name="Nishiyama T."/>
            <person name="Perroud P.-F."/>
            <person name="Lindquist E."/>
            <person name="Kamisugi Y."/>
            <person name="Tanahashi T."/>
            <person name="Sakakibara K."/>
            <person name="Fujita T."/>
            <person name="Oishi K."/>
            <person name="Shin-I T."/>
            <person name="Kuroki Y."/>
            <person name="Toyoda A."/>
            <person name="Suzuki Y."/>
            <person name="Hashimoto A."/>
            <person name="Yamaguchi K."/>
            <person name="Sugano A."/>
            <person name="Kohara Y."/>
            <person name="Fujiyama A."/>
            <person name="Anterola A."/>
            <person name="Aoki S."/>
            <person name="Ashton N."/>
            <person name="Barbazuk W.B."/>
            <person name="Barker E."/>
            <person name="Bennetzen J."/>
            <person name="Bezanilla M."/>
            <person name="Blankenship R."/>
            <person name="Cho S.H."/>
            <person name="Dutcher S."/>
            <person name="Estelle M."/>
            <person name="Fawcett J.A."/>
            <person name="Gundlach H."/>
            <person name="Hanada K."/>
            <person name="Heyl A."/>
            <person name="Hicks K.A."/>
            <person name="Hugh J."/>
            <person name="Lohr M."/>
            <person name="Mayer K."/>
            <person name="Melkozernov A."/>
            <person name="Murata T."/>
            <person name="Nelson D."/>
            <person name="Pils B."/>
            <person name="Prigge M."/>
            <person name="Reiss B."/>
            <person name="Renner T."/>
            <person name="Rombauts S."/>
            <person name="Rushton P."/>
            <person name="Sanderfoot A."/>
            <person name="Schween G."/>
            <person name="Shiu S.-H."/>
            <person name="Stueber K."/>
            <person name="Theodoulou F.L."/>
            <person name="Tu H."/>
            <person name="Van de Peer Y."/>
            <person name="Verrier P.J."/>
            <person name="Waters E."/>
            <person name="Wood A."/>
            <person name="Yang L."/>
            <person name="Cove D."/>
            <person name="Cuming A."/>
            <person name="Hasebe M."/>
            <person name="Lucas S."/>
            <person name="Mishler D.B."/>
            <person name="Reski R."/>
            <person name="Grigoriev I."/>
            <person name="Quatrano R.S."/>
            <person name="Boore J.L."/>
        </authorList>
    </citation>
    <scope>NUCLEOTIDE SEQUENCE [LARGE SCALE GENOMIC DNA]</scope>
    <source>
        <strain evidence="6 7">cv. Gransden 2004</strain>
    </source>
</reference>
<accession>A0A2K1IKE0</accession>
<dbReference type="FunCoup" id="A0A2K1IKE0">
    <property type="interactions" value="13"/>
</dbReference>
<dbReference type="Gramene" id="Pp3c23_22180V3.1">
    <property type="protein sequence ID" value="Pp3c23_22180V3.1"/>
    <property type="gene ID" value="Pp3c23_22180"/>
</dbReference>
<dbReference type="STRING" id="3218.A0A2K1IKE0"/>
<dbReference type="Pfam" id="PF00280">
    <property type="entry name" value="potato_inhibit"/>
    <property type="match status" value="1"/>
</dbReference>
<organism evidence="5">
    <name type="scientific">Physcomitrium patens</name>
    <name type="common">Spreading-leaved earth moss</name>
    <name type="synonym">Physcomitrella patens</name>
    <dbReference type="NCBI Taxonomy" id="3218"/>
    <lineage>
        <taxon>Eukaryota</taxon>
        <taxon>Viridiplantae</taxon>
        <taxon>Streptophyta</taxon>
        <taxon>Embryophyta</taxon>
        <taxon>Bryophyta</taxon>
        <taxon>Bryophytina</taxon>
        <taxon>Bryopsida</taxon>
        <taxon>Funariidae</taxon>
        <taxon>Funariales</taxon>
        <taxon>Funariaceae</taxon>
        <taxon>Physcomitrium</taxon>
    </lineage>
</organism>
<keyword evidence="4" id="KW-0732">Signal</keyword>
<sequence>MRTVACLIVVVVLMASLSGGNANHGRIGIHSALDGRWPDLVGRDAEEAKTHILSERPYLNVRIVPTDMMVTMDYNENRVRLFVDDERKVVKCPTIG</sequence>
<gene>
    <name evidence="6" type="primary">LOC112276068</name>
    <name evidence="5" type="ORF">PHYPA_028432</name>
</gene>
<reference evidence="5 7" key="2">
    <citation type="journal article" date="2018" name="Plant J.">
        <title>The Physcomitrella patens chromosome-scale assembly reveals moss genome structure and evolution.</title>
        <authorList>
            <person name="Lang D."/>
            <person name="Ullrich K.K."/>
            <person name="Murat F."/>
            <person name="Fuchs J."/>
            <person name="Jenkins J."/>
            <person name="Haas F.B."/>
            <person name="Piednoel M."/>
            <person name="Gundlach H."/>
            <person name="Van Bel M."/>
            <person name="Meyberg R."/>
            <person name="Vives C."/>
            <person name="Morata J."/>
            <person name="Symeonidi A."/>
            <person name="Hiss M."/>
            <person name="Muchero W."/>
            <person name="Kamisugi Y."/>
            <person name="Saleh O."/>
            <person name="Blanc G."/>
            <person name="Decker E.L."/>
            <person name="van Gessel N."/>
            <person name="Grimwood J."/>
            <person name="Hayes R.D."/>
            <person name="Graham S.W."/>
            <person name="Gunter L.E."/>
            <person name="McDaniel S.F."/>
            <person name="Hoernstein S.N.W."/>
            <person name="Larsson A."/>
            <person name="Li F.W."/>
            <person name="Perroud P.F."/>
            <person name="Phillips J."/>
            <person name="Ranjan P."/>
            <person name="Rokshar D.S."/>
            <person name="Rothfels C.J."/>
            <person name="Schneider L."/>
            <person name="Shu S."/>
            <person name="Stevenson D.W."/>
            <person name="Thummler F."/>
            <person name="Tillich M."/>
            <person name="Villarreal Aguilar J.C."/>
            <person name="Widiez T."/>
            <person name="Wong G.K."/>
            <person name="Wymore A."/>
            <person name="Zhang Y."/>
            <person name="Zimmer A.D."/>
            <person name="Quatrano R.S."/>
            <person name="Mayer K.F.X."/>
            <person name="Goodstein D."/>
            <person name="Casacuberta J.M."/>
            <person name="Vandepoele K."/>
            <person name="Reski R."/>
            <person name="Cuming A.C."/>
            <person name="Tuskan G.A."/>
            <person name="Maumus F."/>
            <person name="Salse J."/>
            <person name="Schmutz J."/>
            <person name="Rensing S.A."/>
        </authorList>
    </citation>
    <scope>NUCLEOTIDE SEQUENCE [LARGE SCALE GENOMIC DNA]</scope>
    <source>
        <strain evidence="6 7">cv. Gransden 2004</strain>
    </source>
</reference>
<evidence type="ECO:0000313" key="7">
    <source>
        <dbReference type="Proteomes" id="UP000006727"/>
    </source>
</evidence>
<dbReference type="OrthoDB" id="10013825at2759"/>
<dbReference type="PANTHER" id="PTHR33091:SF29">
    <property type="entry name" value="SUBTILISIN INHIBITOR 1"/>
    <property type="match status" value="1"/>
</dbReference>
<dbReference type="EnsemblPlants" id="Pp3c23_22180V3.1">
    <property type="protein sequence ID" value="Pp3c23_22180V3.1"/>
    <property type="gene ID" value="Pp3c23_22180"/>
</dbReference>
<dbReference type="PRINTS" id="PR00292">
    <property type="entry name" value="POTATOINHBTR"/>
</dbReference>
<feature type="signal peptide" evidence="4">
    <location>
        <begin position="1"/>
        <end position="22"/>
    </location>
</feature>
<dbReference type="SUPFAM" id="SSF54654">
    <property type="entry name" value="CI-2 family of serine protease inhibitors"/>
    <property type="match status" value="1"/>
</dbReference>
<evidence type="ECO:0000313" key="5">
    <source>
        <dbReference type="EMBL" id="PNR29738.1"/>
    </source>
</evidence>
<dbReference type="InterPro" id="IPR036354">
    <property type="entry name" value="Prot_inh_pot1_sf"/>
</dbReference>
<proteinExistence type="inferred from homology"/>
<dbReference type="GO" id="GO:0009611">
    <property type="term" value="P:response to wounding"/>
    <property type="evidence" value="ECO:0007669"/>
    <property type="project" value="InterPro"/>
</dbReference>
<evidence type="ECO:0000313" key="6">
    <source>
        <dbReference type="EnsemblPlants" id="Pp3c23_22180V3.1"/>
    </source>
</evidence>
<evidence type="ECO:0000256" key="1">
    <source>
        <dbReference type="ARBA" id="ARBA00008210"/>
    </source>
</evidence>
<dbReference type="Proteomes" id="UP000006727">
    <property type="component" value="Chromosome 23"/>
</dbReference>
<keyword evidence="2" id="KW-0646">Protease inhibitor</keyword>
<feature type="chain" id="PRO_5043157966" evidence="4">
    <location>
        <begin position="23"/>
        <end position="96"/>
    </location>
</feature>
<dbReference type="InterPro" id="IPR000864">
    <property type="entry name" value="Prot_inh_pot1"/>
</dbReference>
<dbReference type="GO" id="GO:0004867">
    <property type="term" value="F:serine-type endopeptidase inhibitor activity"/>
    <property type="evidence" value="ECO:0007669"/>
    <property type="project" value="UniProtKB-KW"/>
</dbReference>
<keyword evidence="7" id="KW-1185">Reference proteome</keyword>
<comment type="similarity">
    <text evidence="1">Belongs to the protease inhibitor I13 (potato type I serine protease inhibitor) family.</text>
</comment>